<comment type="caution">
    <text evidence="1">The sequence shown here is derived from an EMBL/GenBank/DDBJ whole genome shotgun (WGS) entry which is preliminary data.</text>
</comment>
<name>A0A0F9N5F1_9ZZZZ</name>
<dbReference type="EMBL" id="LAZR01003946">
    <property type="protein sequence ID" value="KKN13224.1"/>
    <property type="molecule type" value="Genomic_DNA"/>
</dbReference>
<accession>A0A0F9N5F1</accession>
<organism evidence="1">
    <name type="scientific">marine sediment metagenome</name>
    <dbReference type="NCBI Taxonomy" id="412755"/>
    <lineage>
        <taxon>unclassified sequences</taxon>
        <taxon>metagenomes</taxon>
        <taxon>ecological metagenomes</taxon>
    </lineage>
</organism>
<protein>
    <recommendedName>
        <fullName evidence="2">Zinc-ribbon domain-containing protein</fullName>
    </recommendedName>
</protein>
<evidence type="ECO:0000313" key="1">
    <source>
        <dbReference type="EMBL" id="KKN13224.1"/>
    </source>
</evidence>
<dbReference type="AlphaFoldDB" id="A0A0F9N5F1"/>
<proteinExistence type="predicted"/>
<evidence type="ECO:0008006" key="2">
    <source>
        <dbReference type="Google" id="ProtNLM"/>
    </source>
</evidence>
<reference evidence="1" key="1">
    <citation type="journal article" date="2015" name="Nature">
        <title>Complex archaea that bridge the gap between prokaryotes and eukaryotes.</title>
        <authorList>
            <person name="Spang A."/>
            <person name="Saw J.H."/>
            <person name="Jorgensen S.L."/>
            <person name="Zaremba-Niedzwiedzka K."/>
            <person name="Martijn J."/>
            <person name="Lind A.E."/>
            <person name="van Eijk R."/>
            <person name="Schleper C."/>
            <person name="Guy L."/>
            <person name="Ettema T.J."/>
        </authorList>
    </citation>
    <scope>NUCLEOTIDE SEQUENCE</scope>
</reference>
<gene>
    <name evidence="1" type="ORF">LCGC14_1008540</name>
</gene>
<sequence length="304" mass="35786">MKNYLEEAKRKAARRGGRCLSTKYINNCTKMLWQCESGHKWAAKYNNIQQGYWCPECSGNVKNTIFDAQKLAESKNGECLSCKYINNHTKMEWKCGVGHKWKSCFKHIRNGSWCPICVIDESKNTMQDISKLAKKYNGKCLSDKYTNSYTKMKWRCKKGHQWNTTYGNVLKGRWCPKCNISKSQEKLSNILEEFIGEKSITVRPKWLKNPETDYPLEIDIYFPKHKIAVEYNGKQHYQPVDFAGKGKEWADEQLKQIKSRDKLKQKLIKQNPDKVKHFIIFMYRDVIEKKNIKDILVRRGILCQ</sequence>